<dbReference type="InterPro" id="IPR003599">
    <property type="entry name" value="Ig_sub"/>
</dbReference>
<dbReference type="InterPro" id="IPR007110">
    <property type="entry name" value="Ig-like_dom"/>
</dbReference>
<reference evidence="8" key="2">
    <citation type="submission" date="2025-08" db="UniProtKB">
        <authorList>
            <consortium name="Ensembl"/>
        </authorList>
    </citation>
    <scope>IDENTIFICATION</scope>
</reference>
<dbReference type="Pfam" id="PF13895">
    <property type="entry name" value="Ig_2"/>
    <property type="match status" value="1"/>
</dbReference>
<evidence type="ECO:0000313" key="8">
    <source>
        <dbReference type="Ensembl" id="ENSSORP00005004402.1"/>
    </source>
</evidence>
<dbReference type="InterPro" id="IPR003598">
    <property type="entry name" value="Ig_sub2"/>
</dbReference>
<dbReference type="GeneID" id="115424471"/>
<evidence type="ECO:0000259" key="7">
    <source>
        <dbReference type="PROSITE" id="PS50835"/>
    </source>
</evidence>
<dbReference type="AlphaFoldDB" id="A0A672YIJ1"/>
<dbReference type="InParanoid" id="A0A672YIJ1"/>
<name>A0A672YIJ1_9TELE</name>
<sequence>MWFVKLIGAVASFHCNMTKTLMLLFLMGVLCSDYEVDYLKESICAAKGSSVIINCTFRYPTERVEDVMWGHERSDIFNGPFIYQNTLMPNSSKFEYIGDKESNCSLKIHQVESTDKGKYTFRFVTTADKWTGQSGSTINVVDLNIVLNHNQTLTEGRSVTLTCIAISIRHNSSAFIWFKNGKRVHEGAVLQLNNMSHTNSGNYTCSSKMCVGTSGIKRIDVEYGPKNTSASIISVMSSNITLVCSSHANPPVEAYTWFKTAGGGSLVVAHQSVFSPADGGQYFCSVTSKHGSQNSSIVKVEMKASWTAFPRYVRCVLIITPVALLLILITVIASIRCYKKRRFTSKIECEEDVQDPIYANCPVFNNNQTQENNEENLEIVYATVNFDTKRKTHMEQQMTSHDDDDIIYSVVCRK</sequence>
<evidence type="ECO:0000256" key="6">
    <source>
        <dbReference type="SAM" id="SignalP"/>
    </source>
</evidence>
<keyword evidence="5" id="KW-1133">Transmembrane helix</keyword>
<evidence type="ECO:0000256" key="3">
    <source>
        <dbReference type="ARBA" id="ARBA00045430"/>
    </source>
</evidence>
<dbReference type="SMART" id="SM00409">
    <property type="entry name" value="IG"/>
    <property type="match status" value="3"/>
</dbReference>
<keyword evidence="5" id="KW-0812">Transmembrane</keyword>
<evidence type="ECO:0000256" key="4">
    <source>
        <dbReference type="ARBA" id="ARBA00046458"/>
    </source>
</evidence>
<feature type="chain" id="PRO_5025422551" description="B-cell receptor CD22" evidence="6">
    <location>
        <begin position="32"/>
        <end position="414"/>
    </location>
</feature>
<dbReference type="InterPro" id="IPR036179">
    <property type="entry name" value="Ig-like_dom_sf"/>
</dbReference>
<dbReference type="Proteomes" id="UP000472271">
    <property type="component" value="Chromosome 8"/>
</dbReference>
<dbReference type="RefSeq" id="XP_029997609.1">
    <property type="nucleotide sequence ID" value="XM_030141749.1"/>
</dbReference>
<dbReference type="SUPFAM" id="SSF48726">
    <property type="entry name" value="Immunoglobulin"/>
    <property type="match status" value="3"/>
</dbReference>
<comment type="subunit">
    <text evidence="4">Predominantly monomer of isoform CD22-beta. Also found as heterodimer of isoform CD22-beta and a shorter isoform. Interacts with PTPN6/SHP-1, LYN, SYK, PIK3R1/PIK3R2 and PLCG1 upon phosphorylation. Interacts with GRB2, INPP5D and SHC1 upon phosphorylation. May form a complex with INPP5D/SHIP, GRB2 and SHC1.</text>
</comment>
<evidence type="ECO:0000256" key="1">
    <source>
        <dbReference type="ARBA" id="ARBA00040106"/>
    </source>
</evidence>
<comment type="function">
    <text evidence="3">Most highly expressed siglec (sialic acid-binding immunoglobulin-like lectin) on B-cells that plays a role in various aspects of B-cell biology including differentiation, antigen presentation, and trafficking to bone marrow. Binds to alpha 2,6-linked sialic acid residues of surface molecules such as CD22 itself, CD45 and IgM in a cis configuration. Can also bind to ligands on other cells as an adhesion molecule in a trans configuration. Acts as an inhibitory coreceptor on the surface of B-cells and inhibits B-cell receptor induced signaling, characterized by inhibition of the calcium mobilization and cellular activation. Mechanistically, the immunoreceptor tyrosine-based inhibitory motif domain is phosphorylated by the Src kinase LYN, which in turn leads to the recruitment of the protein tyrosine phosphatase 1/PTPN6, leading to the negative regulation of BCR signaling. If this negative signaling from is of sufficient strength, apoptosis of the B-cell can be induced.</text>
</comment>
<proteinExistence type="predicted"/>
<evidence type="ECO:0000256" key="5">
    <source>
        <dbReference type="SAM" id="Phobius"/>
    </source>
</evidence>
<dbReference type="InterPro" id="IPR013783">
    <property type="entry name" value="Ig-like_fold"/>
</dbReference>
<protein>
    <recommendedName>
        <fullName evidence="1">B-cell receptor CD22</fullName>
    </recommendedName>
    <alternativeName>
        <fullName evidence="2">Sialic acid-binding Ig-like lectin 2</fullName>
    </alternativeName>
</protein>
<dbReference type="InterPro" id="IPR056386">
    <property type="entry name" value="Ig_CD22"/>
</dbReference>
<keyword evidence="6" id="KW-0732">Signal</keyword>
<evidence type="ECO:0000256" key="2">
    <source>
        <dbReference type="ARBA" id="ARBA00041781"/>
    </source>
</evidence>
<feature type="transmembrane region" description="Helical" evidence="5">
    <location>
        <begin position="316"/>
        <end position="338"/>
    </location>
</feature>
<dbReference type="OrthoDB" id="9448246at2759"/>
<keyword evidence="9" id="KW-1185">Reference proteome</keyword>
<reference evidence="8" key="3">
    <citation type="submission" date="2025-09" db="UniProtKB">
        <authorList>
            <consortium name="Ensembl"/>
        </authorList>
    </citation>
    <scope>IDENTIFICATION</scope>
</reference>
<evidence type="ECO:0000313" key="9">
    <source>
        <dbReference type="Proteomes" id="UP000472271"/>
    </source>
</evidence>
<dbReference type="SMART" id="SM00408">
    <property type="entry name" value="IGc2"/>
    <property type="match status" value="2"/>
</dbReference>
<gene>
    <name evidence="8" type="primary">LOC115424471</name>
</gene>
<feature type="domain" description="Ig-like" evidence="7">
    <location>
        <begin position="225"/>
        <end position="305"/>
    </location>
</feature>
<dbReference type="Ensembl" id="ENSSORT00005004534.1">
    <property type="protein sequence ID" value="ENSSORP00005004402.1"/>
    <property type="gene ID" value="ENSSORG00005002671.1"/>
</dbReference>
<dbReference type="Pfam" id="PF13927">
    <property type="entry name" value="Ig_3"/>
    <property type="match status" value="1"/>
</dbReference>
<keyword evidence="5" id="KW-0472">Membrane</keyword>
<dbReference type="PANTHER" id="PTHR46013:SF4">
    <property type="entry name" value="B-CELL RECEPTOR CD22-RELATED"/>
    <property type="match status" value="1"/>
</dbReference>
<feature type="signal peptide" evidence="6">
    <location>
        <begin position="1"/>
        <end position="31"/>
    </location>
</feature>
<organism evidence="8 9">
    <name type="scientific">Sphaeramia orbicularis</name>
    <name type="common">orbiculate cardinalfish</name>
    <dbReference type="NCBI Taxonomy" id="375764"/>
    <lineage>
        <taxon>Eukaryota</taxon>
        <taxon>Metazoa</taxon>
        <taxon>Chordata</taxon>
        <taxon>Craniata</taxon>
        <taxon>Vertebrata</taxon>
        <taxon>Euteleostomi</taxon>
        <taxon>Actinopterygii</taxon>
        <taxon>Neopterygii</taxon>
        <taxon>Teleostei</taxon>
        <taxon>Neoteleostei</taxon>
        <taxon>Acanthomorphata</taxon>
        <taxon>Gobiaria</taxon>
        <taxon>Kurtiformes</taxon>
        <taxon>Apogonoidei</taxon>
        <taxon>Apogonidae</taxon>
        <taxon>Apogoninae</taxon>
        <taxon>Sphaeramia</taxon>
    </lineage>
</organism>
<reference evidence="8" key="1">
    <citation type="submission" date="2019-06" db="EMBL/GenBank/DDBJ databases">
        <authorList>
            <consortium name="Wellcome Sanger Institute Data Sharing"/>
        </authorList>
    </citation>
    <scope>NUCLEOTIDE SEQUENCE [LARGE SCALE GENOMIC DNA]</scope>
</reference>
<dbReference type="Pfam" id="PF24518">
    <property type="entry name" value="Ig_CD22"/>
    <property type="match status" value="1"/>
</dbReference>
<dbReference type="PROSITE" id="PS50835">
    <property type="entry name" value="IG_LIKE"/>
    <property type="match status" value="2"/>
</dbReference>
<feature type="domain" description="Ig-like" evidence="7">
    <location>
        <begin position="136"/>
        <end position="222"/>
    </location>
</feature>
<dbReference type="PANTHER" id="PTHR46013">
    <property type="entry name" value="VASCULAR CELL ADHESION MOLECULE 1"/>
    <property type="match status" value="1"/>
</dbReference>
<dbReference type="Gene3D" id="2.60.40.10">
    <property type="entry name" value="Immunoglobulins"/>
    <property type="match status" value="3"/>
</dbReference>
<accession>A0A672YIJ1</accession>